<feature type="domain" description="MATH" evidence="2">
    <location>
        <begin position="82"/>
        <end position="198"/>
    </location>
</feature>
<gene>
    <name evidence="3" type="primary">Cnig_chr_II.g7701</name>
    <name evidence="3" type="ORF">B9Z55_007701</name>
</gene>
<dbReference type="CDD" id="cd00121">
    <property type="entry name" value="MATH"/>
    <property type="match status" value="1"/>
</dbReference>
<dbReference type="CDD" id="cd18186">
    <property type="entry name" value="BTB_POZ_ZBTB_KLHL-like"/>
    <property type="match status" value="1"/>
</dbReference>
<dbReference type="SUPFAM" id="SSF49599">
    <property type="entry name" value="TRAF domain-like"/>
    <property type="match status" value="1"/>
</dbReference>
<evidence type="ECO:0000313" key="3">
    <source>
        <dbReference type="EMBL" id="PIC48887.1"/>
    </source>
</evidence>
<dbReference type="InterPro" id="IPR052664">
    <property type="entry name" value="BTB-MATH_domain_protein"/>
</dbReference>
<feature type="domain" description="BTB" evidence="1">
    <location>
        <begin position="222"/>
        <end position="281"/>
    </location>
</feature>
<comment type="caution">
    <text evidence="3">The sequence shown here is derived from an EMBL/GenBank/DDBJ whole genome shotgun (WGS) entry which is preliminary data.</text>
</comment>
<dbReference type="OrthoDB" id="2359033at2759"/>
<dbReference type="PANTHER" id="PTHR22743">
    <property type="entry name" value="MEPRIN/TRAF-LIKE MATH FAMILY-C.ELEGANS"/>
    <property type="match status" value="1"/>
</dbReference>
<reference evidence="4" key="1">
    <citation type="submission" date="2017-10" db="EMBL/GenBank/DDBJ databases">
        <title>Rapid genome shrinkage in a self-fertile nematode reveals novel sperm competition proteins.</title>
        <authorList>
            <person name="Yin D."/>
            <person name="Schwarz E.M."/>
            <person name="Thomas C.G."/>
            <person name="Felde R.L."/>
            <person name="Korf I.F."/>
            <person name="Cutter A.D."/>
            <person name="Schartner C.M."/>
            <person name="Ralston E.J."/>
            <person name="Meyer B.J."/>
            <person name="Haag E.S."/>
        </authorList>
    </citation>
    <scope>NUCLEOTIDE SEQUENCE [LARGE SCALE GENOMIC DNA]</scope>
    <source>
        <strain evidence="4">JU1422</strain>
    </source>
</reference>
<keyword evidence="4" id="KW-1185">Reference proteome</keyword>
<dbReference type="PANTHER" id="PTHR22743:SF165">
    <property type="entry name" value="BTB AND MATH DOMAIN CONTAINING-RELATED"/>
    <property type="match status" value="1"/>
</dbReference>
<dbReference type="SUPFAM" id="SSF54695">
    <property type="entry name" value="POZ domain"/>
    <property type="match status" value="1"/>
</dbReference>
<evidence type="ECO:0000259" key="1">
    <source>
        <dbReference type="PROSITE" id="PS50097"/>
    </source>
</evidence>
<dbReference type="InterPro" id="IPR002083">
    <property type="entry name" value="MATH/TRAF_dom"/>
</dbReference>
<dbReference type="PROSITE" id="PS50144">
    <property type="entry name" value="MATH"/>
    <property type="match status" value="1"/>
</dbReference>
<protein>
    <recommendedName>
        <fullName evidence="5">BTB domain-containing protein</fullName>
    </recommendedName>
</protein>
<dbReference type="Pfam" id="PF00917">
    <property type="entry name" value="MATH"/>
    <property type="match status" value="1"/>
</dbReference>
<dbReference type="Proteomes" id="UP000230233">
    <property type="component" value="Chromosome II"/>
</dbReference>
<dbReference type="InterPro" id="IPR008974">
    <property type="entry name" value="TRAF-like"/>
</dbReference>
<dbReference type="InterPro" id="IPR000210">
    <property type="entry name" value="BTB/POZ_dom"/>
</dbReference>
<dbReference type="Gene3D" id="2.60.210.10">
    <property type="entry name" value="Apoptosis, Tumor Necrosis Factor Receptor Associated Protein 2, Chain A"/>
    <property type="match status" value="1"/>
</dbReference>
<dbReference type="Pfam" id="PF00651">
    <property type="entry name" value="BTB"/>
    <property type="match status" value="1"/>
</dbReference>
<sequence length="355" mass="40926">MRLELIAATTETRKKQEEMLQKFESKTENKIEGNERNNIVKFDELSSRLQSIEEGAEKFYGNTMSLIARDTNNAASSKTMKQFKLRNVFENVNTFYEHASKFSEKKDHHNINWIVGIHRLNNNLRLYLFCEPKAASDEWSIRTVLEFKVVGPNQSVLIRKRENCYQNSLGAGFRHFLAWEDMEKWFLVDGNLSVEVKVTIIETTGLGKEKIRVFDESQKDVSDVILVVGDTKFYVLKMYLAAQSSVFKTLLLGNFTESKQSEVKLSGIDSDDFHYFLEVLYGEPAIDDSNVEDVLLLADMYDAPTAIRKCEEFLLKESEKDLEKKLEIATRCNLEKLKDNCGSGLSYIRSTDFFD</sequence>
<accession>A0A2G5VAZ0</accession>
<dbReference type="PROSITE" id="PS50097">
    <property type="entry name" value="BTB"/>
    <property type="match status" value="1"/>
</dbReference>
<dbReference type="SMART" id="SM00225">
    <property type="entry name" value="BTB"/>
    <property type="match status" value="1"/>
</dbReference>
<evidence type="ECO:0008006" key="5">
    <source>
        <dbReference type="Google" id="ProtNLM"/>
    </source>
</evidence>
<name>A0A2G5VAZ0_9PELO</name>
<dbReference type="Gene3D" id="3.30.710.10">
    <property type="entry name" value="Potassium Channel Kv1.1, Chain A"/>
    <property type="match status" value="1"/>
</dbReference>
<dbReference type="EMBL" id="PDUG01000002">
    <property type="protein sequence ID" value="PIC48887.1"/>
    <property type="molecule type" value="Genomic_DNA"/>
</dbReference>
<dbReference type="SMART" id="SM00061">
    <property type="entry name" value="MATH"/>
    <property type="match status" value="1"/>
</dbReference>
<dbReference type="AlphaFoldDB" id="A0A2G5VAZ0"/>
<evidence type="ECO:0000313" key="4">
    <source>
        <dbReference type="Proteomes" id="UP000230233"/>
    </source>
</evidence>
<evidence type="ECO:0000259" key="2">
    <source>
        <dbReference type="PROSITE" id="PS50144"/>
    </source>
</evidence>
<proteinExistence type="predicted"/>
<organism evidence="3 4">
    <name type="scientific">Caenorhabditis nigoni</name>
    <dbReference type="NCBI Taxonomy" id="1611254"/>
    <lineage>
        <taxon>Eukaryota</taxon>
        <taxon>Metazoa</taxon>
        <taxon>Ecdysozoa</taxon>
        <taxon>Nematoda</taxon>
        <taxon>Chromadorea</taxon>
        <taxon>Rhabditida</taxon>
        <taxon>Rhabditina</taxon>
        <taxon>Rhabditomorpha</taxon>
        <taxon>Rhabditoidea</taxon>
        <taxon>Rhabditidae</taxon>
        <taxon>Peloderinae</taxon>
        <taxon>Caenorhabditis</taxon>
    </lineage>
</organism>
<dbReference type="InterPro" id="IPR011333">
    <property type="entry name" value="SKP1/BTB/POZ_sf"/>
</dbReference>